<gene>
    <name evidence="1" type="ORF">GSPATT00021443001</name>
</gene>
<accession>A0DXQ2</accession>
<sequence length="158" mass="18618">MIASLKKIYLWQEKMQKGNSFEKLENSNQLVSQDDFVLKTFLIERTNFQKGEVVKKSLEIIIIMLAIRQDAKELLEEGITSLFLQNDIRLSTSLPKIVENTSQLGHSYFSRIQVTRVDWKNTLLVVINYQNAQCEFKELFYKMQIRSSLMQDRKNKFS</sequence>
<keyword evidence="2" id="KW-1185">Reference proteome</keyword>
<dbReference type="HOGENOM" id="CLU_1672675_0_0_1"/>
<reference evidence="1 2" key="1">
    <citation type="journal article" date="2006" name="Nature">
        <title>Global trends of whole-genome duplications revealed by the ciliate Paramecium tetraurelia.</title>
        <authorList>
            <consortium name="Genoscope"/>
            <person name="Aury J.-M."/>
            <person name="Jaillon O."/>
            <person name="Duret L."/>
            <person name="Noel B."/>
            <person name="Jubin C."/>
            <person name="Porcel B.M."/>
            <person name="Segurens B."/>
            <person name="Daubin V."/>
            <person name="Anthouard V."/>
            <person name="Aiach N."/>
            <person name="Arnaiz O."/>
            <person name="Billaut A."/>
            <person name="Beisson J."/>
            <person name="Blanc I."/>
            <person name="Bouhouche K."/>
            <person name="Camara F."/>
            <person name="Duharcourt S."/>
            <person name="Guigo R."/>
            <person name="Gogendeau D."/>
            <person name="Katinka M."/>
            <person name="Keller A.-M."/>
            <person name="Kissmehl R."/>
            <person name="Klotz C."/>
            <person name="Koll F."/>
            <person name="Le Moue A."/>
            <person name="Lepere C."/>
            <person name="Malinsky S."/>
            <person name="Nowacki M."/>
            <person name="Nowak J.K."/>
            <person name="Plattner H."/>
            <person name="Poulain J."/>
            <person name="Ruiz F."/>
            <person name="Serrano V."/>
            <person name="Zagulski M."/>
            <person name="Dessen P."/>
            <person name="Betermier M."/>
            <person name="Weissenbach J."/>
            <person name="Scarpelli C."/>
            <person name="Schachter V."/>
            <person name="Sperling L."/>
            <person name="Meyer E."/>
            <person name="Cohen J."/>
            <person name="Wincker P."/>
        </authorList>
    </citation>
    <scope>NUCLEOTIDE SEQUENCE [LARGE SCALE GENOMIC DNA]</scope>
    <source>
        <strain evidence="1 2">Stock d4-2</strain>
    </source>
</reference>
<protein>
    <recommendedName>
        <fullName evidence="3">COMM domain-containing protein</fullName>
    </recommendedName>
</protein>
<evidence type="ECO:0000313" key="1">
    <source>
        <dbReference type="EMBL" id="CAK87819.1"/>
    </source>
</evidence>
<name>A0DXQ2_PARTE</name>
<evidence type="ECO:0008006" key="3">
    <source>
        <dbReference type="Google" id="ProtNLM"/>
    </source>
</evidence>
<dbReference type="EMBL" id="CT868640">
    <property type="protein sequence ID" value="CAK87819.1"/>
    <property type="molecule type" value="Genomic_DNA"/>
</dbReference>
<dbReference type="Proteomes" id="UP000000600">
    <property type="component" value="Unassembled WGS sequence"/>
</dbReference>
<organism evidence="1 2">
    <name type="scientific">Paramecium tetraurelia</name>
    <dbReference type="NCBI Taxonomy" id="5888"/>
    <lineage>
        <taxon>Eukaryota</taxon>
        <taxon>Sar</taxon>
        <taxon>Alveolata</taxon>
        <taxon>Ciliophora</taxon>
        <taxon>Intramacronucleata</taxon>
        <taxon>Oligohymenophorea</taxon>
        <taxon>Peniculida</taxon>
        <taxon>Parameciidae</taxon>
        <taxon>Paramecium</taxon>
    </lineage>
</organism>
<dbReference type="AlphaFoldDB" id="A0DXQ2"/>
<evidence type="ECO:0000313" key="2">
    <source>
        <dbReference type="Proteomes" id="UP000000600"/>
    </source>
</evidence>
<proteinExistence type="predicted"/>
<dbReference type="RefSeq" id="XP_001455216.1">
    <property type="nucleotide sequence ID" value="XM_001455179.1"/>
</dbReference>
<dbReference type="GeneID" id="5041001"/>
<dbReference type="KEGG" id="ptm:GSPATT00021443001"/>
<dbReference type="InParanoid" id="A0DXQ2"/>